<keyword evidence="1" id="KW-1133">Transmembrane helix</keyword>
<feature type="transmembrane region" description="Helical" evidence="1">
    <location>
        <begin position="59"/>
        <end position="79"/>
    </location>
</feature>
<dbReference type="EMBL" id="CP136051">
    <property type="protein sequence ID" value="WOK07755.1"/>
    <property type="molecule type" value="Genomic_DNA"/>
</dbReference>
<dbReference type="RefSeq" id="WP_317490411.1">
    <property type="nucleotide sequence ID" value="NZ_CP136051.1"/>
</dbReference>
<name>A0ABZ0IRV4_9BACT</name>
<dbReference type="Proteomes" id="UP001302349">
    <property type="component" value="Chromosome"/>
</dbReference>
<feature type="transmembrane region" description="Helical" evidence="1">
    <location>
        <begin position="117"/>
        <end position="136"/>
    </location>
</feature>
<proteinExistence type="predicted"/>
<evidence type="ECO:0000256" key="1">
    <source>
        <dbReference type="SAM" id="Phobius"/>
    </source>
</evidence>
<gene>
    <name evidence="2" type="ORF">RT717_03840</name>
</gene>
<feature type="transmembrane region" description="Helical" evidence="1">
    <location>
        <begin position="6"/>
        <end position="23"/>
    </location>
</feature>
<sequence>MHKSFRYGILSTVLIGLLFQFQSDLKSVGLLLLFLILPVLLVIVLSTTSTALLTTEKKLSRPFLATIATTTVSLLLYVAMRILHLPGTPEMFTIATSLSILTVIVGCLYVYLNTNVLGPELILIFLPVVMVVWHVVPLNTRSQHRPEYPELISNLIWSQEAVFGDAVNECDVAKTVADFRTKLIDHSGGRDENGVMLGVYNTELVEIYRQHAADLVDSLAPSYLNRTLIADAANVGELVLCLGELTNQVFADKCL</sequence>
<evidence type="ECO:0000313" key="2">
    <source>
        <dbReference type="EMBL" id="WOK07755.1"/>
    </source>
</evidence>
<feature type="transmembrane region" description="Helical" evidence="1">
    <location>
        <begin position="30"/>
        <end position="53"/>
    </location>
</feature>
<feature type="transmembrane region" description="Helical" evidence="1">
    <location>
        <begin position="91"/>
        <end position="111"/>
    </location>
</feature>
<organism evidence="2 3">
    <name type="scientific">Imperialibacter roseus</name>
    <dbReference type="NCBI Taxonomy" id="1324217"/>
    <lineage>
        <taxon>Bacteria</taxon>
        <taxon>Pseudomonadati</taxon>
        <taxon>Bacteroidota</taxon>
        <taxon>Cytophagia</taxon>
        <taxon>Cytophagales</taxon>
        <taxon>Flammeovirgaceae</taxon>
        <taxon>Imperialibacter</taxon>
    </lineage>
</organism>
<accession>A0ABZ0IRV4</accession>
<evidence type="ECO:0000313" key="3">
    <source>
        <dbReference type="Proteomes" id="UP001302349"/>
    </source>
</evidence>
<keyword evidence="1" id="KW-0472">Membrane</keyword>
<reference evidence="2 3" key="1">
    <citation type="journal article" date="2023" name="Microbiol. Resour. Announc.">
        <title>Complete Genome Sequence of Imperialibacter roseus strain P4T.</title>
        <authorList>
            <person name="Tizabi D.R."/>
            <person name="Bachvaroff T."/>
            <person name="Hill R.T."/>
        </authorList>
    </citation>
    <scope>NUCLEOTIDE SEQUENCE [LARGE SCALE GENOMIC DNA]</scope>
    <source>
        <strain evidence="2 3">P4T</strain>
    </source>
</reference>
<keyword evidence="1" id="KW-0812">Transmembrane</keyword>
<keyword evidence="3" id="KW-1185">Reference proteome</keyword>
<protein>
    <submittedName>
        <fullName evidence="2">Uncharacterized protein</fullName>
    </submittedName>
</protein>